<keyword evidence="1" id="KW-0040">ANK repeat</keyword>
<dbReference type="PANTHER" id="PTHR24160">
    <property type="entry name" value="ANKYRIN REPEAT DOMAIN-CONTAINING PROTEIN 53"/>
    <property type="match status" value="1"/>
</dbReference>
<dbReference type="PROSITE" id="PS50297">
    <property type="entry name" value="ANK_REP_REGION"/>
    <property type="match status" value="2"/>
</dbReference>
<feature type="region of interest" description="Disordered" evidence="2">
    <location>
        <begin position="245"/>
        <end position="297"/>
    </location>
</feature>
<organism evidence="3 4">
    <name type="scientific">Mya arenaria</name>
    <name type="common">Soft-shell clam</name>
    <dbReference type="NCBI Taxonomy" id="6604"/>
    <lineage>
        <taxon>Eukaryota</taxon>
        <taxon>Metazoa</taxon>
        <taxon>Spiralia</taxon>
        <taxon>Lophotrochozoa</taxon>
        <taxon>Mollusca</taxon>
        <taxon>Bivalvia</taxon>
        <taxon>Autobranchia</taxon>
        <taxon>Heteroconchia</taxon>
        <taxon>Euheterodonta</taxon>
        <taxon>Imparidentia</taxon>
        <taxon>Neoheterodontei</taxon>
        <taxon>Myida</taxon>
        <taxon>Myoidea</taxon>
        <taxon>Myidae</taxon>
        <taxon>Mya</taxon>
    </lineage>
</organism>
<dbReference type="Pfam" id="PF12796">
    <property type="entry name" value="Ank_2"/>
    <property type="match status" value="1"/>
</dbReference>
<dbReference type="EMBL" id="CP111023">
    <property type="protein sequence ID" value="WAR21151.1"/>
    <property type="molecule type" value="Genomic_DNA"/>
</dbReference>
<feature type="compositionally biased region" description="Polar residues" evidence="2">
    <location>
        <begin position="1"/>
        <end position="15"/>
    </location>
</feature>
<feature type="compositionally biased region" description="Basic and acidic residues" evidence="2">
    <location>
        <begin position="336"/>
        <end position="352"/>
    </location>
</feature>
<evidence type="ECO:0000313" key="4">
    <source>
        <dbReference type="Proteomes" id="UP001164746"/>
    </source>
</evidence>
<feature type="region of interest" description="Disordered" evidence="2">
    <location>
        <begin position="517"/>
        <end position="538"/>
    </location>
</feature>
<feature type="region of interest" description="Disordered" evidence="2">
    <location>
        <begin position="1"/>
        <end position="26"/>
    </location>
</feature>
<proteinExistence type="predicted"/>
<sequence length="576" mass="65417">MSAAEQTHTNASSSARPFRRRKTRVGNDKKIQDDEFMAAAIGDVEWLRQSLRDQNLEKGQINYDKNGLTALHLAAIHGRLECLKLLIEKYKFDINLASSTGWRAIHLCISNQTGKRAITCLQYLLDKKADASVGNDDGITPLHQAASEGHVQCLKMLIDCGAKIDGEDCRGHTPLDLAKLWGHRKCARIIAAEMWQQGKDNIAKEMQQLRKIKMQQVLREMELEAEFRAQNEHYSDDAFKQWLTKQGYDPNMPTGPKPKEKEKSSKTTEKSGREPLMKANSVTRESSDTKSKGGFKTRQADTIPAWKVKPREMSPLSRKATTFTQFSDDVLDDGLHENADNKQDDAIPERPKSTGFFNPNTWKIPLKVDDPPYITNLTDDYPRDDFTKMPVVESAPKYYDGRFGPRLYKKDLTGKEDTIDTKKKLRKPKLPKDIVKREMSKDPTLDERPMLFKPKHIHDVQVKKKYGDEVKGKAEVSLHLCDDMSSFLFKNSLKSTPNVFCDTKAEKNEKRRHLLDMSNSILSSHPSTRSTSSSNWSSMKFPRDKVINSLHLMSKPDIYPAIRGEEYGVGTGQTVA</sequence>
<dbReference type="InterPro" id="IPR036770">
    <property type="entry name" value="Ankyrin_rpt-contain_sf"/>
</dbReference>
<name>A0ABY7FJR5_MYAAR</name>
<dbReference type="PROSITE" id="PS50088">
    <property type="entry name" value="ANK_REPEAT"/>
    <property type="match status" value="2"/>
</dbReference>
<feature type="region of interest" description="Disordered" evidence="2">
    <location>
        <begin position="336"/>
        <end position="358"/>
    </location>
</feature>
<keyword evidence="4" id="KW-1185">Reference proteome</keyword>
<feature type="repeat" description="ANK" evidence="1">
    <location>
        <begin position="66"/>
        <end position="89"/>
    </location>
</feature>
<dbReference type="InterPro" id="IPR042335">
    <property type="entry name" value="ANKRD53"/>
</dbReference>
<evidence type="ECO:0000256" key="1">
    <source>
        <dbReference type="PROSITE-ProRule" id="PRU00023"/>
    </source>
</evidence>
<feature type="compositionally biased region" description="Low complexity" evidence="2">
    <location>
        <begin position="520"/>
        <end position="538"/>
    </location>
</feature>
<dbReference type="PANTHER" id="PTHR24160:SF1">
    <property type="entry name" value="ANKYRIN REPEAT DOMAIN-CONTAINING PROTEIN 53"/>
    <property type="match status" value="1"/>
</dbReference>
<feature type="repeat" description="ANK" evidence="1">
    <location>
        <begin position="137"/>
        <end position="169"/>
    </location>
</feature>
<gene>
    <name evidence="3" type="ORF">MAR_015125</name>
</gene>
<dbReference type="SUPFAM" id="SSF48403">
    <property type="entry name" value="Ankyrin repeat"/>
    <property type="match status" value="1"/>
</dbReference>
<dbReference type="Pfam" id="PF13637">
    <property type="entry name" value="Ank_4"/>
    <property type="match status" value="1"/>
</dbReference>
<dbReference type="SMART" id="SM00248">
    <property type="entry name" value="ANK"/>
    <property type="match status" value="4"/>
</dbReference>
<protein>
    <submittedName>
        <fullName evidence="3">ANR53-like protein</fullName>
    </submittedName>
</protein>
<evidence type="ECO:0000256" key="2">
    <source>
        <dbReference type="SAM" id="MobiDB-lite"/>
    </source>
</evidence>
<evidence type="ECO:0000313" key="3">
    <source>
        <dbReference type="EMBL" id="WAR21151.1"/>
    </source>
</evidence>
<dbReference type="Gene3D" id="1.25.40.20">
    <property type="entry name" value="Ankyrin repeat-containing domain"/>
    <property type="match status" value="1"/>
</dbReference>
<feature type="compositionally biased region" description="Basic and acidic residues" evidence="2">
    <location>
        <begin position="257"/>
        <end position="276"/>
    </location>
</feature>
<dbReference type="InterPro" id="IPR002110">
    <property type="entry name" value="Ankyrin_rpt"/>
</dbReference>
<accession>A0ABY7FJR5</accession>
<reference evidence="3" key="1">
    <citation type="submission" date="2022-11" db="EMBL/GenBank/DDBJ databases">
        <title>Centuries of genome instability and evolution in soft-shell clam transmissible cancer (bioRxiv).</title>
        <authorList>
            <person name="Hart S.F.M."/>
            <person name="Yonemitsu M.A."/>
            <person name="Giersch R.M."/>
            <person name="Beal B.F."/>
            <person name="Arriagada G."/>
            <person name="Davis B.W."/>
            <person name="Ostrander E.A."/>
            <person name="Goff S.P."/>
            <person name="Metzger M.J."/>
        </authorList>
    </citation>
    <scope>NUCLEOTIDE SEQUENCE</scope>
    <source>
        <strain evidence="3">MELC-2E11</strain>
        <tissue evidence="3">Siphon/mantle</tissue>
    </source>
</reference>
<dbReference type="Proteomes" id="UP001164746">
    <property type="component" value="Chromosome 12"/>
</dbReference>